<evidence type="ECO:0000256" key="4">
    <source>
        <dbReference type="ARBA" id="ARBA00023002"/>
    </source>
</evidence>
<keyword evidence="6 8" id="KW-0503">Monooxygenase</keyword>
<comment type="similarity">
    <text evidence="1 8">Belongs to the cytochrome P450 family.</text>
</comment>
<dbReference type="InterPro" id="IPR002403">
    <property type="entry name" value="Cyt_P450_E_grp-IV"/>
</dbReference>
<keyword evidence="2 7" id="KW-0349">Heme</keyword>
<dbReference type="InterPro" id="IPR001128">
    <property type="entry name" value="Cyt_P450"/>
</dbReference>
<evidence type="ECO:0000256" key="6">
    <source>
        <dbReference type="ARBA" id="ARBA00023033"/>
    </source>
</evidence>
<dbReference type="PROSITE" id="PS00086">
    <property type="entry name" value="CYTOCHROME_P450"/>
    <property type="match status" value="1"/>
</dbReference>
<comment type="caution">
    <text evidence="9">The sequence shown here is derived from an EMBL/GenBank/DDBJ whole genome shotgun (WGS) entry which is preliminary data.</text>
</comment>
<dbReference type="PRINTS" id="PR00385">
    <property type="entry name" value="P450"/>
</dbReference>
<evidence type="ECO:0000256" key="7">
    <source>
        <dbReference type="PIRSR" id="PIRSR602403-1"/>
    </source>
</evidence>
<reference evidence="9" key="1">
    <citation type="submission" date="2017-04" db="EMBL/GenBank/DDBJ databases">
        <title>Unexpected and diverse lifestyles within the genus Limnohabitans.</title>
        <authorList>
            <person name="Kasalicky V."/>
            <person name="Mehrshad M."/>
            <person name="Andrei S.-A."/>
            <person name="Salcher M."/>
            <person name="Kratochvilova H."/>
            <person name="Simek K."/>
            <person name="Ghai R."/>
        </authorList>
    </citation>
    <scope>NUCLEOTIDE SEQUENCE [LARGE SCALE GENOMIC DNA]</scope>
    <source>
        <strain evidence="9">II-D5</strain>
    </source>
</reference>
<name>A0A2T7UBN1_9BURK</name>
<dbReference type="GO" id="GO:0016705">
    <property type="term" value="F:oxidoreductase activity, acting on paired donors, with incorporation or reduction of molecular oxygen"/>
    <property type="evidence" value="ECO:0007669"/>
    <property type="project" value="InterPro"/>
</dbReference>
<protein>
    <submittedName>
        <fullName evidence="9">Cytochrome P450</fullName>
    </submittedName>
</protein>
<evidence type="ECO:0000256" key="3">
    <source>
        <dbReference type="ARBA" id="ARBA00022723"/>
    </source>
</evidence>
<dbReference type="Pfam" id="PF00067">
    <property type="entry name" value="p450"/>
    <property type="match status" value="1"/>
</dbReference>
<dbReference type="SUPFAM" id="SSF48264">
    <property type="entry name" value="Cytochrome P450"/>
    <property type="match status" value="1"/>
</dbReference>
<dbReference type="AlphaFoldDB" id="A0A2T7UBN1"/>
<keyword evidence="3 7" id="KW-0479">Metal-binding</keyword>
<dbReference type="InterPro" id="IPR017972">
    <property type="entry name" value="Cyt_P450_CS"/>
</dbReference>
<dbReference type="PRINTS" id="PR00465">
    <property type="entry name" value="EP450IV"/>
</dbReference>
<dbReference type="GO" id="GO:0004497">
    <property type="term" value="F:monooxygenase activity"/>
    <property type="evidence" value="ECO:0007669"/>
    <property type="project" value="UniProtKB-KW"/>
</dbReference>
<keyword evidence="10" id="KW-1185">Reference proteome</keyword>
<proteinExistence type="inferred from homology"/>
<dbReference type="InterPro" id="IPR036396">
    <property type="entry name" value="Cyt_P450_sf"/>
</dbReference>
<keyword evidence="5 7" id="KW-0408">Iron</keyword>
<dbReference type="Gene3D" id="1.10.630.10">
    <property type="entry name" value="Cytochrome P450"/>
    <property type="match status" value="1"/>
</dbReference>
<evidence type="ECO:0000313" key="9">
    <source>
        <dbReference type="EMBL" id="PVE42125.1"/>
    </source>
</evidence>
<dbReference type="InterPro" id="IPR050196">
    <property type="entry name" value="Cytochrome_P450_Monoox"/>
</dbReference>
<accession>A0A2T7UBN1</accession>
<evidence type="ECO:0000256" key="1">
    <source>
        <dbReference type="ARBA" id="ARBA00010617"/>
    </source>
</evidence>
<dbReference type="STRING" id="1293045.H663_06415"/>
<sequence length="440" mass="49252">MRADYLGFVGRLQSQHPDIAHVQVLNEHIVHVFHPDWVREVLVDQADALIRWERATEIFSVAMGQSVLVTEGASWQRQRRMLQPGFTPKRVTGYAALMTSAAQDALANLAQRPAEQSVDMDALMTTMTLDVILRALFGAHQVTDARPIAEAIQTLSHSGIEEMFKPFSWPHWMPLPSVRQVRHAKQTLDRVIQQHIQAQSAAQQQESEDLLTMLRQARDPEHPDQGLSAQELHDQTMVMFQAGHETTATAMTWWSGLVASHPDVAQRIHAEIDAVLQGETPTPATLQQLPWLQASLKEAMRLYPPAAVLMTRRAIKDVKVGPWTLPKGQLIAFTPYVIQRDPRWFESPDAFKPERFLPGAPDIPRGAWMPFGTGPRVCIAQHFAMLEMGLIGAMLMQRFSLAWPEGAAWPEGDLAVTLRPAQAIRLRLHQRAAIAPTQGG</sequence>
<feature type="binding site" description="axial binding residue" evidence="7">
    <location>
        <position position="378"/>
    </location>
    <ligand>
        <name>heme</name>
        <dbReference type="ChEBI" id="CHEBI:30413"/>
    </ligand>
    <ligandPart>
        <name>Fe</name>
        <dbReference type="ChEBI" id="CHEBI:18248"/>
    </ligandPart>
</feature>
<evidence type="ECO:0000256" key="8">
    <source>
        <dbReference type="RuleBase" id="RU000461"/>
    </source>
</evidence>
<dbReference type="Proteomes" id="UP000037507">
    <property type="component" value="Unassembled WGS sequence"/>
</dbReference>
<dbReference type="PANTHER" id="PTHR24291:SF50">
    <property type="entry name" value="BIFUNCTIONAL ALBAFLAVENONE MONOOXYGENASE_TERPENE SYNTHASE"/>
    <property type="match status" value="1"/>
</dbReference>
<keyword evidence="4 8" id="KW-0560">Oxidoreductase</keyword>
<dbReference type="GO" id="GO:0005506">
    <property type="term" value="F:iron ion binding"/>
    <property type="evidence" value="ECO:0007669"/>
    <property type="project" value="InterPro"/>
</dbReference>
<dbReference type="PANTHER" id="PTHR24291">
    <property type="entry name" value="CYTOCHROME P450 FAMILY 4"/>
    <property type="match status" value="1"/>
</dbReference>
<evidence type="ECO:0000256" key="5">
    <source>
        <dbReference type="ARBA" id="ARBA00023004"/>
    </source>
</evidence>
<comment type="cofactor">
    <cofactor evidence="7">
        <name>heme</name>
        <dbReference type="ChEBI" id="CHEBI:30413"/>
    </cofactor>
</comment>
<dbReference type="GO" id="GO:0020037">
    <property type="term" value="F:heme binding"/>
    <property type="evidence" value="ECO:0007669"/>
    <property type="project" value="InterPro"/>
</dbReference>
<evidence type="ECO:0000256" key="2">
    <source>
        <dbReference type="ARBA" id="ARBA00022617"/>
    </source>
</evidence>
<dbReference type="EMBL" id="LFYT02000019">
    <property type="protein sequence ID" value="PVE42125.1"/>
    <property type="molecule type" value="Genomic_DNA"/>
</dbReference>
<evidence type="ECO:0000313" key="10">
    <source>
        <dbReference type="Proteomes" id="UP000037507"/>
    </source>
</evidence>
<gene>
    <name evidence="9" type="ORF">H663_013805</name>
</gene>
<organism evidence="9 10">
    <name type="scientific">Limnohabitans planktonicus II-D5</name>
    <dbReference type="NCBI Taxonomy" id="1293045"/>
    <lineage>
        <taxon>Bacteria</taxon>
        <taxon>Pseudomonadati</taxon>
        <taxon>Pseudomonadota</taxon>
        <taxon>Betaproteobacteria</taxon>
        <taxon>Burkholderiales</taxon>
        <taxon>Comamonadaceae</taxon>
        <taxon>Limnohabitans</taxon>
    </lineage>
</organism>